<comment type="caution">
    <text evidence="3">The sequence shown here is derived from an EMBL/GenBank/DDBJ whole genome shotgun (WGS) entry which is preliminary data.</text>
</comment>
<evidence type="ECO:0000313" key="4">
    <source>
        <dbReference type="Proteomes" id="UP000539642"/>
    </source>
</evidence>
<dbReference type="SMART" id="SM00530">
    <property type="entry name" value="HTH_XRE"/>
    <property type="match status" value="1"/>
</dbReference>
<feature type="domain" description="HTH cro/C1-type" evidence="2">
    <location>
        <begin position="14"/>
        <end position="68"/>
    </location>
</feature>
<evidence type="ECO:0000313" key="3">
    <source>
        <dbReference type="EMBL" id="MBB5346995.1"/>
    </source>
</evidence>
<dbReference type="PROSITE" id="PS50943">
    <property type="entry name" value="HTH_CROC1"/>
    <property type="match status" value="1"/>
</dbReference>
<sequence>MANKMRPIHPGEILKGELEELNVSANALSKALHVPANRITAILSERRGITADTALRLARFFGTSPDFWMNLQSSYDVKVAQAAVGEEIEKTVKPRDFQAA</sequence>
<dbReference type="InterPro" id="IPR013430">
    <property type="entry name" value="Toxin_antidote_HigA"/>
</dbReference>
<dbReference type="Pfam" id="PF01381">
    <property type="entry name" value="HTH_3"/>
    <property type="match status" value="1"/>
</dbReference>
<dbReference type="EMBL" id="JACHEO010000002">
    <property type="protein sequence ID" value="MBB5346995.1"/>
    <property type="molecule type" value="Genomic_DNA"/>
</dbReference>
<dbReference type="PANTHER" id="PTHR36924:SF1">
    <property type="entry name" value="ANTITOXIN HIGA-1"/>
    <property type="match status" value="1"/>
</dbReference>
<dbReference type="Gene3D" id="1.10.260.40">
    <property type="entry name" value="lambda repressor-like DNA-binding domains"/>
    <property type="match status" value="1"/>
</dbReference>
<evidence type="ECO:0000259" key="2">
    <source>
        <dbReference type="PROSITE" id="PS50943"/>
    </source>
</evidence>
<keyword evidence="4" id="KW-1185">Reference proteome</keyword>
<name>A0A840UMZ1_9BACT</name>
<dbReference type="Proteomes" id="UP000539642">
    <property type="component" value="Unassembled WGS sequence"/>
</dbReference>
<reference evidence="3 4" key="1">
    <citation type="submission" date="2020-08" db="EMBL/GenBank/DDBJ databases">
        <title>Genomic Encyclopedia of Type Strains, Phase IV (KMG-IV): sequencing the most valuable type-strain genomes for metagenomic binning, comparative biology and taxonomic classification.</title>
        <authorList>
            <person name="Goeker M."/>
        </authorList>
    </citation>
    <scope>NUCLEOTIDE SEQUENCE [LARGE SCALE GENOMIC DNA]</scope>
    <source>
        <strain evidence="3 4">DSM 28570</strain>
    </source>
</reference>
<dbReference type="PANTHER" id="PTHR36924">
    <property type="entry name" value="ANTITOXIN HIGA-1"/>
    <property type="match status" value="1"/>
</dbReference>
<proteinExistence type="predicted"/>
<gene>
    <name evidence="3" type="ORF">HNQ81_000705</name>
</gene>
<dbReference type="GO" id="GO:0003677">
    <property type="term" value="F:DNA binding"/>
    <property type="evidence" value="ECO:0007669"/>
    <property type="project" value="UniProtKB-KW"/>
</dbReference>
<keyword evidence="1" id="KW-0238">DNA-binding</keyword>
<dbReference type="AlphaFoldDB" id="A0A840UMZ1"/>
<dbReference type="InterPro" id="IPR001387">
    <property type="entry name" value="Cro/C1-type_HTH"/>
</dbReference>
<accession>A0A840UMZ1</accession>
<evidence type="ECO:0000256" key="1">
    <source>
        <dbReference type="ARBA" id="ARBA00023125"/>
    </source>
</evidence>
<dbReference type="RefSeq" id="WP_240191824.1">
    <property type="nucleotide sequence ID" value="NZ_JACHEO010000002.1"/>
</dbReference>
<dbReference type="InterPro" id="IPR010982">
    <property type="entry name" value="Lambda_DNA-bd_dom_sf"/>
</dbReference>
<dbReference type="SUPFAM" id="SSF47413">
    <property type="entry name" value="lambda repressor-like DNA-binding domains"/>
    <property type="match status" value="1"/>
</dbReference>
<protein>
    <submittedName>
        <fullName evidence="3">Addiction module HigA family antidote</fullName>
    </submittedName>
</protein>
<organism evidence="3 4">
    <name type="scientific">Desulfoprunum benzoelyticum</name>
    <dbReference type="NCBI Taxonomy" id="1506996"/>
    <lineage>
        <taxon>Bacteria</taxon>
        <taxon>Pseudomonadati</taxon>
        <taxon>Thermodesulfobacteriota</taxon>
        <taxon>Desulfobulbia</taxon>
        <taxon>Desulfobulbales</taxon>
        <taxon>Desulfobulbaceae</taxon>
        <taxon>Desulfoprunum</taxon>
    </lineage>
</organism>
<dbReference type="NCBIfam" id="TIGR02607">
    <property type="entry name" value="antidote_HigA"/>
    <property type="match status" value="1"/>
</dbReference>